<gene>
    <name evidence="1" type="ORF">SAMN05421825_0019</name>
</gene>
<evidence type="ECO:0000313" key="1">
    <source>
        <dbReference type="EMBL" id="SDE72390.1"/>
    </source>
</evidence>
<proteinExistence type="predicted"/>
<accession>A0A1G7F8V2</accession>
<sequence>MNELPSVSIQKALIKDYRDKYSYLFYDKDSGKNNLIVGLKTKEDYKTYLSLLTGYLELKTSLFIDDLIVENNRIYDEYVRKNLKRLNIKKLEFDKMSDNDKETLLKIFIE</sequence>
<dbReference type="AlphaFoldDB" id="A0A1G7F8V2"/>
<evidence type="ECO:0000313" key="2">
    <source>
        <dbReference type="Proteomes" id="UP000199203"/>
    </source>
</evidence>
<protein>
    <submittedName>
        <fullName evidence="1">Uncharacterized protein</fullName>
    </submittedName>
</protein>
<dbReference type="Proteomes" id="UP000199203">
    <property type="component" value="Unassembled WGS sequence"/>
</dbReference>
<keyword evidence="2" id="KW-1185">Reference proteome</keyword>
<dbReference type="STRING" id="454006.SAMN05421825_0019"/>
<reference evidence="2" key="1">
    <citation type="submission" date="2016-10" db="EMBL/GenBank/DDBJ databases">
        <authorList>
            <person name="Varghese N."/>
            <person name="Submissions S."/>
        </authorList>
    </citation>
    <scope>NUCLEOTIDE SEQUENCE [LARGE SCALE GENOMIC DNA]</scope>
    <source>
        <strain evidence="2">DSM 19684</strain>
    </source>
</reference>
<dbReference type="EMBL" id="FNBH01000001">
    <property type="protein sequence ID" value="SDE72390.1"/>
    <property type="molecule type" value="Genomic_DNA"/>
</dbReference>
<dbReference type="RefSeq" id="WP_089870329.1">
    <property type="nucleotide sequence ID" value="NZ_FNBH01000001.1"/>
</dbReference>
<name>A0A1G7F8V2_9FLAO</name>
<organism evidence="1 2">
    <name type="scientific">Epilithonimonas hungarica</name>
    <dbReference type="NCBI Taxonomy" id="454006"/>
    <lineage>
        <taxon>Bacteria</taxon>
        <taxon>Pseudomonadati</taxon>
        <taxon>Bacteroidota</taxon>
        <taxon>Flavobacteriia</taxon>
        <taxon>Flavobacteriales</taxon>
        <taxon>Weeksellaceae</taxon>
        <taxon>Chryseobacterium group</taxon>
        <taxon>Epilithonimonas</taxon>
    </lineage>
</organism>